<protein>
    <submittedName>
        <fullName evidence="3">Uncharacterized protein</fullName>
    </submittedName>
</protein>
<name>A0ABX7N7M6_9BACT</name>
<keyword evidence="2" id="KW-0732">Signal</keyword>
<dbReference type="Proteomes" id="UP000663090">
    <property type="component" value="Chromosome"/>
</dbReference>
<feature type="chain" id="PRO_5047309880" evidence="2">
    <location>
        <begin position="19"/>
        <end position="81"/>
    </location>
</feature>
<dbReference type="RefSeq" id="WP_206714097.1">
    <property type="nucleotide sequence ID" value="NZ_CP071091.1"/>
</dbReference>
<feature type="region of interest" description="Disordered" evidence="1">
    <location>
        <begin position="18"/>
        <end position="81"/>
    </location>
</feature>
<keyword evidence="4" id="KW-1185">Reference proteome</keyword>
<accession>A0ABX7N7M6</accession>
<proteinExistence type="predicted"/>
<evidence type="ECO:0000313" key="4">
    <source>
        <dbReference type="Proteomes" id="UP000663090"/>
    </source>
</evidence>
<gene>
    <name evidence="3" type="ORF">JY572_28965</name>
</gene>
<reference evidence="3 4" key="1">
    <citation type="submission" date="2021-02" db="EMBL/GenBank/DDBJ databases">
        <title>De Novo genome assembly of isolated myxobacteria.</title>
        <authorList>
            <person name="Stevens D.C."/>
        </authorList>
    </citation>
    <scope>NUCLEOTIDE SEQUENCE [LARGE SCALE GENOMIC DNA]</scope>
    <source>
        <strain evidence="3 4">SCHIC003</strain>
    </source>
</reference>
<sequence length="81" mass="8480">MKNWVALGLLCIASAAYATDTTPPAKKPAPSTTKPSPKAAEAAASKEPKTLTVEEDKAAKQEPKNKKTDTNAEQATSKPTL</sequence>
<evidence type="ECO:0000313" key="3">
    <source>
        <dbReference type="EMBL" id="QSQ12368.1"/>
    </source>
</evidence>
<feature type="compositionally biased region" description="Low complexity" evidence="1">
    <location>
        <begin position="18"/>
        <end position="43"/>
    </location>
</feature>
<feature type="signal peptide" evidence="2">
    <location>
        <begin position="1"/>
        <end position="18"/>
    </location>
</feature>
<dbReference type="EMBL" id="CP071091">
    <property type="protein sequence ID" value="QSQ12368.1"/>
    <property type="molecule type" value="Genomic_DNA"/>
</dbReference>
<organism evidence="3 4">
    <name type="scientific">Myxococcus landrumensis</name>
    <dbReference type="NCBI Taxonomy" id="2813577"/>
    <lineage>
        <taxon>Bacteria</taxon>
        <taxon>Pseudomonadati</taxon>
        <taxon>Myxococcota</taxon>
        <taxon>Myxococcia</taxon>
        <taxon>Myxococcales</taxon>
        <taxon>Cystobacterineae</taxon>
        <taxon>Myxococcaceae</taxon>
        <taxon>Myxococcus</taxon>
    </lineage>
</organism>
<feature type="compositionally biased region" description="Basic and acidic residues" evidence="1">
    <location>
        <begin position="44"/>
        <end position="70"/>
    </location>
</feature>
<feature type="compositionally biased region" description="Polar residues" evidence="1">
    <location>
        <begin position="71"/>
        <end position="81"/>
    </location>
</feature>
<evidence type="ECO:0000256" key="2">
    <source>
        <dbReference type="SAM" id="SignalP"/>
    </source>
</evidence>
<evidence type="ECO:0000256" key="1">
    <source>
        <dbReference type="SAM" id="MobiDB-lite"/>
    </source>
</evidence>